<evidence type="ECO:0000313" key="11">
    <source>
        <dbReference type="Ensembl" id="ENSMMSP00000020730.1"/>
    </source>
</evidence>
<evidence type="ECO:0000256" key="2">
    <source>
        <dbReference type="ARBA" id="ARBA00004430"/>
    </source>
</evidence>
<reference evidence="11" key="1">
    <citation type="submission" date="2025-08" db="UniProtKB">
        <authorList>
            <consortium name="Ensembl"/>
        </authorList>
    </citation>
    <scope>IDENTIFICATION</scope>
</reference>
<keyword evidence="7" id="KW-0206">Cytoskeleton</keyword>
<evidence type="ECO:0008006" key="13">
    <source>
        <dbReference type="Google" id="ProtNLM"/>
    </source>
</evidence>
<evidence type="ECO:0000256" key="1">
    <source>
        <dbReference type="ARBA" id="ARBA00004230"/>
    </source>
</evidence>
<reference evidence="11" key="2">
    <citation type="submission" date="2025-09" db="UniProtKB">
        <authorList>
            <consortium name="Ensembl"/>
        </authorList>
    </citation>
    <scope>IDENTIFICATION</scope>
</reference>
<dbReference type="GeneTree" id="ENSGT00940000159899"/>
<evidence type="ECO:0000256" key="8">
    <source>
        <dbReference type="ARBA" id="ARBA00023273"/>
    </source>
</evidence>
<evidence type="ECO:0000256" key="7">
    <source>
        <dbReference type="ARBA" id="ARBA00023212"/>
    </source>
</evidence>
<keyword evidence="8" id="KW-0966">Cell projection</keyword>
<keyword evidence="4" id="KW-0677">Repeat</keyword>
<dbReference type="GO" id="GO:0031514">
    <property type="term" value="C:motile cilium"/>
    <property type="evidence" value="ECO:0007669"/>
    <property type="project" value="UniProtKB-SubCell"/>
</dbReference>
<evidence type="ECO:0000256" key="10">
    <source>
        <dbReference type="ARBA" id="ARBA00046952"/>
    </source>
</evidence>
<dbReference type="Ensembl" id="ENSMMST00000022881.1">
    <property type="protein sequence ID" value="ENSMMSP00000020730.1"/>
    <property type="gene ID" value="ENSMMSG00000015506.1"/>
</dbReference>
<evidence type="ECO:0000256" key="3">
    <source>
        <dbReference type="ARBA" id="ARBA00022490"/>
    </source>
</evidence>
<accession>A0A8C6DYA8</accession>
<dbReference type="SUPFAM" id="SSF82185">
    <property type="entry name" value="Histone H3 K4-specific methyltransferase SET7/9 N-terminal domain"/>
    <property type="match status" value="1"/>
</dbReference>
<dbReference type="Proteomes" id="UP000694544">
    <property type="component" value="Unplaced"/>
</dbReference>
<dbReference type="AlphaFoldDB" id="A0A8C6DYA8"/>
<keyword evidence="6" id="KW-0969">Cilium</keyword>
<comment type="subunit">
    <text evidence="10">Interacts with RSPH6A. Does not appear to be part of the axonemal radial spoke complexes 1 or 2.</text>
</comment>
<name>A0A8C6DYA8_MOSMO</name>
<keyword evidence="5" id="KW-0282">Flagellum</keyword>
<organism evidence="11 12">
    <name type="scientific">Moschus moschiferus</name>
    <name type="common">Siberian musk deer</name>
    <name type="synonym">Moschus sibiricus</name>
    <dbReference type="NCBI Taxonomy" id="68415"/>
    <lineage>
        <taxon>Eukaryota</taxon>
        <taxon>Metazoa</taxon>
        <taxon>Chordata</taxon>
        <taxon>Craniata</taxon>
        <taxon>Vertebrata</taxon>
        <taxon>Euteleostomi</taxon>
        <taxon>Mammalia</taxon>
        <taxon>Eutheria</taxon>
        <taxon>Laurasiatheria</taxon>
        <taxon>Artiodactyla</taxon>
        <taxon>Ruminantia</taxon>
        <taxon>Pecora</taxon>
        <taxon>Moschidae</taxon>
        <taxon>Moschus</taxon>
    </lineage>
</organism>
<dbReference type="Pfam" id="PF02493">
    <property type="entry name" value="MORN"/>
    <property type="match status" value="3"/>
</dbReference>
<evidence type="ECO:0000256" key="6">
    <source>
        <dbReference type="ARBA" id="ARBA00023069"/>
    </source>
</evidence>
<dbReference type="SMART" id="SM00698">
    <property type="entry name" value="MORN"/>
    <property type="match status" value="3"/>
</dbReference>
<dbReference type="Gene3D" id="2.20.110.10">
    <property type="entry name" value="Histone H3 K4-specific methyltransferase SET7/9 N-terminal domain"/>
    <property type="match status" value="1"/>
</dbReference>
<dbReference type="GO" id="GO:0005930">
    <property type="term" value="C:axoneme"/>
    <property type="evidence" value="ECO:0007669"/>
    <property type="project" value="UniProtKB-SubCell"/>
</dbReference>
<protein>
    <recommendedName>
        <fullName evidence="13">Radial spoke head 10 homolog B2</fullName>
    </recommendedName>
</protein>
<evidence type="ECO:0000256" key="9">
    <source>
        <dbReference type="ARBA" id="ARBA00045836"/>
    </source>
</evidence>
<sequence length="279" mass="32497">MRHGEGRMRWLTTNEEYTGQWEHGIQNGLGTHTWFLKRIPYSQYPLRNEYVGEFVNGYRHGHGKFYYASGAMYEGEWASNKKHGMGRLTFKNGRVYDGPFFKDHITVSANLAGEVTDCLDPTSECAPSSVSAEIMRKLDGNESNSLLGSSLELDLSLLLKMYPERAQSEEKKQVEYAILRNITEIRRIYNFYSSLGCDRSLDNTFLMTKLHFWRFLKDCKFHHHNITLADMDRVLGANNNIPVEEIHSPFTTLLLRTFLNYLLQLAYHIHHKKYQPFIL</sequence>
<proteinExistence type="predicted"/>
<comment type="subcellular location">
    <subcellularLocation>
        <location evidence="1">Cell projection</location>
        <location evidence="1">Cilium</location>
        <location evidence="1">Flagellum</location>
    </subcellularLocation>
    <subcellularLocation>
        <location evidence="2">Cytoplasm</location>
        <location evidence="2">Cytoskeleton</location>
        <location evidence="2">Cilium axoneme</location>
    </subcellularLocation>
</comment>
<dbReference type="PANTHER" id="PTHR46613">
    <property type="entry name" value="RADIAL SPOKE HEAD 10 HOMOLOG B-RELATED"/>
    <property type="match status" value="1"/>
</dbReference>
<dbReference type="InterPro" id="IPR003409">
    <property type="entry name" value="MORN"/>
</dbReference>
<keyword evidence="3" id="KW-0963">Cytoplasm</keyword>
<dbReference type="PANTHER" id="PTHR46613:SF1">
    <property type="entry name" value="RADIAL SPOKE HEAD 10 HOMOLOG B-RELATED"/>
    <property type="match status" value="1"/>
</dbReference>
<comment type="function">
    <text evidence="9">May function as part of the axonemal radial spoke complex 3 (RS3). Radial spoke complexes are important for ciliary motility.</text>
</comment>
<evidence type="ECO:0000256" key="4">
    <source>
        <dbReference type="ARBA" id="ARBA00022737"/>
    </source>
</evidence>
<evidence type="ECO:0000256" key="5">
    <source>
        <dbReference type="ARBA" id="ARBA00022846"/>
    </source>
</evidence>
<keyword evidence="12" id="KW-1185">Reference proteome</keyword>
<evidence type="ECO:0000313" key="12">
    <source>
        <dbReference type="Proteomes" id="UP000694544"/>
    </source>
</evidence>